<evidence type="ECO:0000313" key="2">
    <source>
        <dbReference type="EMBL" id="KAK3784266.1"/>
    </source>
</evidence>
<dbReference type="PANTHER" id="PTHR33198:SF20">
    <property type="entry name" value="RETROTRANSPOSON GAG DOMAIN-CONTAINING PROTEIN"/>
    <property type="match status" value="1"/>
</dbReference>
<protein>
    <recommendedName>
        <fullName evidence="4">Retrotransposon gag domain-containing protein</fullName>
    </recommendedName>
</protein>
<comment type="caution">
    <text evidence="1">The sequence shown here is derived from an EMBL/GenBank/DDBJ whole genome shotgun (WGS) entry which is preliminary data.</text>
</comment>
<dbReference type="EMBL" id="JAWDGP010005029">
    <property type="protein sequence ID" value="KAK3760284.1"/>
    <property type="molecule type" value="Genomic_DNA"/>
</dbReference>
<gene>
    <name evidence="1" type="ORF">RRG08_017050</name>
    <name evidence="2" type="ORF">RRG08_037344</name>
</gene>
<evidence type="ECO:0000313" key="1">
    <source>
        <dbReference type="EMBL" id="KAK3760284.1"/>
    </source>
</evidence>
<dbReference type="PANTHER" id="PTHR33198">
    <property type="entry name" value="ANK_REP_REGION DOMAIN-CONTAINING PROTEIN-RELATED"/>
    <property type="match status" value="1"/>
</dbReference>
<name>A0AAE0YZX8_9GAST</name>
<sequence length="161" mass="18721">MATNDASATTLIPGLRPPDKLSLGSNSKENWRLFYQRWTMYTELAKMDQQPEDVELALFLHVLDDDALRTFNSFQFSSPPENRTVQEIIDQFDHFAVGDTNETYERYLFNKRKQEEGEAFDTFLADLRRKIKSCNFCEQCRDSILRAKIILGIQSAETHQS</sequence>
<dbReference type="EMBL" id="JAWDGP010002289">
    <property type="protein sequence ID" value="KAK3784266.1"/>
    <property type="molecule type" value="Genomic_DNA"/>
</dbReference>
<proteinExistence type="predicted"/>
<evidence type="ECO:0008006" key="4">
    <source>
        <dbReference type="Google" id="ProtNLM"/>
    </source>
</evidence>
<keyword evidence="3" id="KW-1185">Reference proteome</keyword>
<dbReference type="Proteomes" id="UP001283361">
    <property type="component" value="Unassembled WGS sequence"/>
</dbReference>
<accession>A0AAE0YZX8</accession>
<dbReference type="AlphaFoldDB" id="A0AAE0YZX8"/>
<organism evidence="1 3">
    <name type="scientific">Elysia crispata</name>
    <name type="common">lettuce slug</name>
    <dbReference type="NCBI Taxonomy" id="231223"/>
    <lineage>
        <taxon>Eukaryota</taxon>
        <taxon>Metazoa</taxon>
        <taxon>Spiralia</taxon>
        <taxon>Lophotrochozoa</taxon>
        <taxon>Mollusca</taxon>
        <taxon>Gastropoda</taxon>
        <taxon>Heterobranchia</taxon>
        <taxon>Euthyneura</taxon>
        <taxon>Panpulmonata</taxon>
        <taxon>Sacoglossa</taxon>
        <taxon>Placobranchoidea</taxon>
        <taxon>Plakobranchidae</taxon>
        <taxon>Elysia</taxon>
    </lineage>
</organism>
<evidence type="ECO:0000313" key="3">
    <source>
        <dbReference type="Proteomes" id="UP001283361"/>
    </source>
</evidence>
<reference evidence="1" key="1">
    <citation type="journal article" date="2023" name="G3 (Bethesda)">
        <title>A reference genome for the long-term kleptoplast-retaining sea slug Elysia crispata morphotype clarki.</title>
        <authorList>
            <person name="Eastman K.E."/>
            <person name="Pendleton A.L."/>
            <person name="Shaikh M.A."/>
            <person name="Suttiyut T."/>
            <person name="Ogas R."/>
            <person name="Tomko P."/>
            <person name="Gavelis G."/>
            <person name="Widhalm J.R."/>
            <person name="Wisecaver J.H."/>
        </authorList>
    </citation>
    <scope>NUCLEOTIDE SEQUENCE</scope>
    <source>
        <strain evidence="1">ECLA1</strain>
    </source>
</reference>